<proteinExistence type="predicted"/>
<dbReference type="AlphaFoldDB" id="A0AAN4Z5L8"/>
<name>A0AAN4Z5L8_9BILA</name>
<dbReference type="InterPro" id="IPR019422">
    <property type="entry name" value="7TM_GPCR_serpentine_rcpt_Srh"/>
</dbReference>
<keyword evidence="3" id="KW-1185">Reference proteome</keyword>
<reference evidence="3" key="1">
    <citation type="submission" date="2022-10" db="EMBL/GenBank/DDBJ databases">
        <title>Genome assembly of Pristionchus species.</title>
        <authorList>
            <person name="Yoshida K."/>
            <person name="Sommer R.J."/>
        </authorList>
    </citation>
    <scope>NUCLEOTIDE SEQUENCE [LARGE SCALE GENOMIC DNA]</scope>
    <source>
        <strain evidence="3">RS5460</strain>
    </source>
</reference>
<evidence type="ECO:0000313" key="3">
    <source>
        <dbReference type="Proteomes" id="UP001328107"/>
    </source>
</evidence>
<keyword evidence="1" id="KW-1133">Transmembrane helix</keyword>
<sequence length="118" mass="13490">ESAEIRWIFAQNYSLILLAANTTAARAAFFASLGTSVASLVIYIAQVFLTFRAIEQHSTLMSERTRMMQKTITVRLLVQTITSSCLLGLPVFYYAFSLAFDLFDWRKITYQIIYLDNL</sequence>
<evidence type="ECO:0000256" key="1">
    <source>
        <dbReference type="SAM" id="Phobius"/>
    </source>
</evidence>
<accession>A0AAN4Z5L8</accession>
<evidence type="ECO:0008006" key="4">
    <source>
        <dbReference type="Google" id="ProtNLM"/>
    </source>
</evidence>
<feature type="transmembrane region" description="Helical" evidence="1">
    <location>
        <begin position="72"/>
        <end position="96"/>
    </location>
</feature>
<keyword evidence="1" id="KW-0472">Membrane</keyword>
<dbReference type="EMBL" id="BTRK01000002">
    <property type="protein sequence ID" value="GMR34501.1"/>
    <property type="molecule type" value="Genomic_DNA"/>
</dbReference>
<keyword evidence="1" id="KW-0812">Transmembrane</keyword>
<feature type="transmembrane region" description="Helical" evidence="1">
    <location>
        <begin position="27"/>
        <end position="51"/>
    </location>
</feature>
<feature type="non-terminal residue" evidence="2">
    <location>
        <position position="1"/>
    </location>
</feature>
<dbReference type="Pfam" id="PF10318">
    <property type="entry name" value="7TM_GPCR_Srh"/>
    <property type="match status" value="1"/>
</dbReference>
<gene>
    <name evidence="2" type="ORF">PMAYCL1PPCAC_04696</name>
</gene>
<comment type="caution">
    <text evidence="2">The sequence shown here is derived from an EMBL/GenBank/DDBJ whole genome shotgun (WGS) entry which is preliminary data.</text>
</comment>
<organism evidence="2 3">
    <name type="scientific">Pristionchus mayeri</name>
    <dbReference type="NCBI Taxonomy" id="1317129"/>
    <lineage>
        <taxon>Eukaryota</taxon>
        <taxon>Metazoa</taxon>
        <taxon>Ecdysozoa</taxon>
        <taxon>Nematoda</taxon>
        <taxon>Chromadorea</taxon>
        <taxon>Rhabditida</taxon>
        <taxon>Rhabditina</taxon>
        <taxon>Diplogasteromorpha</taxon>
        <taxon>Diplogasteroidea</taxon>
        <taxon>Neodiplogasteridae</taxon>
        <taxon>Pristionchus</taxon>
    </lineage>
</organism>
<protein>
    <recommendedName>
        <fullName evidence="4">G protein-coupled receptor</fullName>
    </recommendedName>
</protein>
<feature type="non-terminal residue" evidence="2">
    <location>
        <position position="118"/>
    </location>
</feature>
<dbReference type="Proteomes" id="UP001328107">
    <property type="component" value="Unassembled WGS sequence"/>
</dbReference>
<evidence type="ECO:0000313" key="2">
    <source>
        <dbReference type="EMBL" id="GMR34501.1"/>
    </source>
</evidence>